<evidence type="ECO:0000256" key="1">
    <source>
        <dbReference type="ARBA" id="ARBA00007686"/>
    </source>
</evidence>
<dbReference type="Pfam" id="PF01515">
    <property type="entry name" value="PTA_PTB"/>
    <property type="match status" value="1"/>
</dbReference>
<comment type="similarity">
    <text evidence="1">In the N-terminal section; belongs to the malic enzymes family.</text>
</comment>
<accession>A0ABU5I570</accession>
<sequence length="772" mass="83397">MADSTDTDRLAESDLDNQALFFHKYPKPGKLAIQATKPLGNQRDLALAYSPGVAAPCLEIAKDPSKAADYTSRANLVAVISNGTAVLGLGDIGPLASKPVMEGKAVLFKKFADIDVFDIEIDAREIDHVCDVIAALEPTFGGINLEDIKAPECFEIESRLRARMKIPVFHDDQHGTAIIVAAAVRNALMLSKKDLADVKIVASGAGAASLACLNLLVSLGARHENILVTDREGVVYEGRNESMDPWKARYARETEKRTLEDAIDGADIFLGLSAAGVLKPGLLKTMARDPLILALANPTPEIMPDLAREVRPDAMICTGRSDFPNQVNNVLCFPFIFRGALDCGATHITEKMKMAAVDAIAALARENVNEVAAKAYGSDTPIFGPEYLIPTPFDPRLILKIAPAVAKAAAEEGVALRPIEDMGQYLETLNRFVFRSGLIMKPIFKSTQDTNHRVIFADGEDERVLRAAQVLLEDRVCQPILIGRPSVIETRLERFGLTAKAGTDFQIVDPSDDPRYRDYVDAYLDKVGRKGITPDSARTIMRTNSTVIAAIAVTRGEADAMICGLEGRFPHHVRDIGQVIGLDHGVKRFAALSVLISQSGTKFFVDTYVQRHPSAEDIAEMTILAADEIKRFGIAPKAALVSHSNFGSDDTEDTRKLRKALAIIRNERPDLEIDGEMHGDAALNPAVRERSMPASTLTGEANLLVFPTLDAANITLNVVKTMLDALHVGPILLGTNSPAHILTPSVTSRGVVNMAAIAAAQVVQNERGEDAG</sequence>
<dbReference type="Gene3D" id="3.40.50.10950">
    <property type="match status" value="1"/>
</dbReference>
<dbReference type="CDD" id="cd05311">
    <property type="entry name" value="NAD_bind_2_malic_enz"/>
    <property type="match status" value="1"/>
</dbReference>
<dbReference type="SUPFAM" id="SSF53659">
    <property type="entry name" value="Isocitrate/Isopropylmalate dehydrogenase-like"/>
    <property type="match status" value="1"/>
</dbReference>
<reference evidence="7 8" key="1">
    <citation type="submission" date="2023-12" db="EMBL/GenBank/DDBJ databases">
        <title>Description of Novel Strain Fulvimarina sp. 2208YS6-2-32 isolated from Uroteuthis (Photololigo) edulis.</title>
        <authorList>
            <person name="Park J.-S."/>
        </authorList>
    </citation>
    <scope>NUCLEOTIDE SEQUENCE [LARGE SCALE GENOMIC DNA]</scope>
    <source>
        <strain evidence="7 8">2208YS6-2-32</strain>
    </source>
</reference>
<comment type="caution">
    <text evidence="7">The sequence shown here is derived from an EMBL/GenBank/DDBJ whole genome shotgun (WGS) entry which is preliminary data.</text>
</comment>
<dbReference type="InterPro" id="IPR036291">
    <property type="entry name" value="NAD(P)-bd_dom_sf"/>
</dbReference>
<dbReference type="Pfam" id="PF00390">
    <property type="entry name" value="malic"/>
    <property type="match status" value="1"/>
</dbReference>
<dbReference type="InterPro" id="IPR045213">
    <property type="entry name" value="Malic_NAD-bd_bact_type"/>
</dbReference>
<feature type="domain" description="Malic enzyme NAD-binding" evidence="5">
    <location>
        <begin position="173"/>
        <end position="410"/>
    </location>
</feature>
<protein>
    <submittedName>
        <fullName evidence="7">NADP-dependent malic enzyme</fullName>
    </submittedName>
</protein>
<dbReference type="SMART" id="SM00919">
    <property type="entry name" value="Malic_M"/>
    <property type="match status" value="1"/>
</dbReference>
<dbReference type="PANTHER" id="PTHR43237:SF4">
    <property type="entry name" value="NADP-DEPENDENT MALIC ENZYME"/>
    <property type="match status" value="1"/>
</dbReference>
<dbReference type="Gene3D" id="3.40.50.10750">
    <property type="entry name" value="Isocitrate/Isopropylmalate dehydrogenase-like"/>
    <property type="match status" value="1"/>
</dbReference>
<dbReference type="InterPro" id="IPR042112">
    <property type="entry name" value="P_AcTrfase_dom2"/>
</dbReference>
<dbReference type="InterPro" id="IPR002505">
    <property type="entry name" value="PTA_PTB"/>
</dbReference>
<keyword evidence="4" id="KW-0511">Multifunctional enzyme</keyword>
<dbReference type="InterPro" id="IPR051674">
    <property type="entry name" value="Malate_Decarboxylase"/>
</dbReference>
<proteinExistence type="inferred from homology"/>
<dbReference type="RefSeq" id="WP_322187476.1">
    <property type="nucleotide sequence ID" value="NZ_JAXLPB010000004.1"/>
</dbReference>
<comment type="similarity">
    <text evidence="2">In the C-terminal section; belongs to the phosphate acetyltransferase and butyryltransferase family.</text>
</comment>
<dbReference type="Pfam" id="PF03949">
    <property type="entry name" value="Malic_M"/>
    <property type="match status" value="1"/>
</dbReference>
<dbReference type="InterPro" id="IPR012301">
    <property type="entry name" value="Malic_N_dom"/>
</dbReference>
<dbReference type="InterPro" id="IPR012188">
    <property type="entry name" value="ME_PTA"/>
</dbReference>
<evidence type="ECO:0000313" key="8">
    <source>
        <dbReference type="Proteomes" id="UP001294412"/>
    </source>
</evidence>
<dbReference type="Gene3D" id="3.40.50.720">
    <property type="entry name" value="NAD(P)-binding Rossmann-like Domain"/>
    <property type="match status" value="1"/>
</dbReference>
<evidence type="ECO:0000313" key="7">
    <source>
        <dbReference type="EMBL" id="MDY8109944.1"/>
    </source>
</evidence>
<feature type="domain" description="Malic enzyme N-terminal" evidence="6">
    <location>
        <begin position="28"/>
        <end position="161"/>
    </location>
</feature>
<dbReference type="Gene3D" id="3.40.50.10380">
    <property type="entry name" value="Malic enzyme, N-terminal domain"/>
    <property type="match status" value="1"/>
</dbReference>
<dbReference type="PIRSF" id="PIRSF036684">
    <property type="entry name" value="ME_PTA"/>
    <property type="match status" value="1"/>
</dbReference>
<evidence type="ECO:0000256" key="3">
    <source>
        <dbReference type="ARBA" id="ARBA00023002"/>
    </source>
</evidence>
<name>A0ABU5I570_9HYPH</name>
<dbReference type="SMART" id="SM01274">
    <property type="entry name" value="malic"/>
    <property type="match status" value="1"/>
</dbReference>
<dbReference type="Proteomes" id="UP001294412">
    <property type="component" value="Unassembled WGS sequence"/>
</dbReference>
<dbReference type="EMBL" id="JAXLPB010000004">
    <property type="protein sequence ID" value="MDY8109944.1"/>
    <property type="molecule type" value="Genomic_DNA"/>
</dbReference>
<dbReference type="PANTHER" id="PTHR43237">
    <property type="entry name" value="NADP-DEPENDENT MALIC ENZYME"/>
    <property type="match status" value="1"/>
</dbReference>
<keyword evidence="8" id="KW-1185">Reference proteome</keyword>
<evidence type="ECO:0000259" key="6">
    <source>
        <dbReference type="SMART" id="SM01274"/>
    </source>
</evidence>
<gene>
    <name evidence="7" type="ORF">U0C82_12425</name>
</gene>
<evidence type="ECO:0000256" key="2">
    <source>
        <dbReference type="ARBA" id="ARBA00008756"/>
    </source>
</evidence>
<dbReference type="InterPro" id="IPR037062">
    <property type="entry name" value="Malic_N_dom_sf"/>
</dbReference>
<dbReference type="InterPro" id="IPR042113">
    <property type="entry name" value="P_AcTrfase_dom1"/>
</dbReference>
<evidence type="ECO:0000259" key="5">
    <source>
        <dbReference type="SMART" id="SM00919"/>
    </source>
</evidence>
<dbReference type="InterPro" id="IPR046346">
    <property type="entry name" value="Aminoacid_DH-like_N_sf"/>
</dbReference>
<dbReference type="InterPro" id="IPR012302">
    <property type="entry name" value="Malic_NAD-bd"/>
</dbReference>
<evidence type="ECO:0000256" key="4">
    <source>
        <dbReference type="ARBA" id="ARBA00023268"/>
    </source>
</evidence>
<dbReference type="SUPFAM" id="SSF51735">
    <property type="entry name" value="NAD(P)-binding Rossmann-fold domains"/>
    <property type="match status" value="1"/>
</dbReference>
<organism evidence="7 8">
    <name type="scientific">Fulvimarina uroteuthidis</name>
    <dbReference type="NCBI Taxonomy" id="3098149"/>
    <lineage>
        <taxon>Bacteria</taxon>
        <taxon>Pseudomonadati</taxon>
        <taxon>Pseudomonadota</taxon>
        <taxon>Alphaproteobacteria</taxon>
        <taxon>Hyphomicrobiales</taxon>
        <taxon>Aurantimonadaceae</taxon>
        <taxon>Fulvimarina</taxon>
    </lineage>
</organism>
<dbReference type="SUPFAM" id="SSF53223">
    <property type="entry name" value="Aminoacid dehydrogenase-like, N-terminal domain"/>
    <property type="match status" value="1"/>
</dbReference>
<keyword evidence="3" id="KW-0560">Oxidoreductase</keyword>